<evidence type="ECO:0000313" key="2">
    <source>
        <dbReference type="Proteomes" id="UP000077857"/>
    </source>
</evidence>
<dbReference type="RefSeq" id="WP_064042011.1">
    <property type="nucleotide sequence ID" value="NZ_LUUJ01000110.1"/>
</dbReference>
<name>A0A177N387_9GAMM</name>
<reference evidence="1 2" key="1">
    <citation type="submission" date="2016-03" db="EMBL/GenBank/DDBJ databases">
        <authorList>
            <person name="Ploux O."/>
        </authorList>
    </citation>
    <scope>NUCLEOTIDE SEQUENCE [LARGE SCALE GENOMIC DNA]</scope>
    <source>
        <strain evidence="1 2">R-45378</strain>
    </source>
</reference>
<organism evidence="1 2">
    <name type="scientific">Methylomonas koyamae</name>
    <dbReference type="NCBI Taxonomy" id="702114"/>
    <lineage>
        <taxon>Bacteria</taxon>
        <taxon>Pseudomonadati</taxon>
        <taxon>Pseudomonadota</taxon>
        <taxon>Gammaproteobacteria</taxon>
        <taxon>Methylococcales</taxon>
        <taxon>Methylococcaceae</taxon>
        <taxon>Methylomonas</taxon>
    </lineage>
</organism>
<dbReference type="OrthoDB" id="337830at2"/>
<protein>
    <submittedName>
        <fullName evidence="1">Amine oxidase</fullName>
    </submittedName>
</protein>
<dbReference type="EMBL" id="LUUJ01000110">
    <property type="protein sequence ID" value="OAI12457.1"/>
    <property type="molecule type" value="Genomic_DNA"/>
</dbReference>
<comment type="caution">
    <text evidence="1">The sequence shown here is derived from an EMBL/GenBank/DDBJ whole genome shotgun (WGS) entry which is preliminary data.</text>
</comment>
<dbReference type="Proteomes" id="UP000077857">
    <property type="component" value="Unassembled WGS sequence"/>
</dbReference>
<accession>A0A177N387</accession>
<dbReference type="AlphaFoldDB" id="A0A177N387"/>
<evidence type="ECO:0000313" key="1">
    <source>
        <dbReference type="EMBL" id="OAI12457.1"/>
    </source>
</evidence>
<proteinExistence type="predicted"/>
<sequence>MNAPDNAGLMQGFSRFVADAKPILHREYQQRLAADLARQQWQGCFQRNLLAVLAGFYRQALQQVKAMPFDAGQAPVVNGMSGLTAELLAAFAGFSDELILFAVDKHRTSCALSNFPDEHKPDRDYLQATRREIAELWQNFALDLNRHLLEERC</sequence>
<gene>
    <name evidence="1" type="ORF">A1507_02960</name>
</gene>